<evidence type="ECO:0000313" key="3">
    <source>
        <dbReference type="Proteomes" id="UP000494329"/>
    </source>
</evidence>
<name>A0A6J5DRC6_9BURK</name>
<gene>
    <name evidence="2" type="ORF">LMG29739_02554</name>
</gene>
<reference evidence="2 3" key="1">
    <citation type="submission" date="2020-04" db="EMBL/GenBank/DDBJ databases">
        <authorList>
            <person name="De Canck E."/>
        </authorList>
    </citation>
    <scope>NUCLEOTIDE SEQUENCE [LARGE SCALE GENOMIC DNA]</scope>
    <source>
        <strain evidence="2 3">LMG 29739</strain>
    </source>
</reference>
<dbReference type="Proteomes" id="UP000494329">
    <property type="component" value="Unassembled WGS sequence"/>
</dbReference>
<sequence>MVPHIPAIAVTIPEVQPATPSFDAAGAAPYPLGDPLSGPPVASADARRSAFTDDAASRSVAWIERAEEGSRASTENLDQEVQRVLGGALKPADVFRLRTHINMNAEALQLYKKVADHFTNGVQTLARGN</sequence>
<keyword evidence="3" id="KW-1185">Reference proteome</keyword>
<evidence type="ECO:0000256" key="1">
    <source>
        <dbReference type="SAM" id="MobiDB-lite"/>
    </source>
</evidence>
<dbReference type="EMBL" id="CADIKF010000017">
    <property type="protein sequence ID" value="CAB3756850.1"/>
    <property type="molecule type" value="Genomic_DNA"/>
</dbReference>
<organism evidence="2 3">
    <name type="scientific">Paraburkholderia solisilvae</name>
    <dbReference type="NCBI Taxonomy" id="624376"/>
    <lineage>
        <taxon>Bacteria</taxon>
        <taxon>Pseudomonadati</taxon>
        <taxon>Pseudomonadota</taxon>
        <taxon>Betaproteobacteria</taxon>
        <taxon>Burkholderiales</taxon>
        <taxon>Burkholderiaceae</taxon>
        <taxon>Paraburkholderia</taxon>
    </lineage>
</organism>
<feature type="region of interest" description="Disordered" evidence="1">
    <location>
        <begin position="23"/>
        <end position="55"/>
    </location>
</feature>
<protein>
    <submittedName>
        <fullName evidence="2">Uncharacterized protein</fullName>
    </submittedName>
</protein>
<proteinExistence type="predicted"/>
<dbReference type="RefSeq" id="WP_175111278.1">
    <property type="nucleotide sequence ID" value="NZ_CADIKF010000017.1"/>
</dbReference>
<dbReference type="AlphaFoldDB" id="A0A6J5DRC6"/>
<accession>A0A6J5DRC6</accession>
<evidence type="ECO:0000313" key="2">
    <source>
        <dbReference type="EMBL" id="CAB3756850.1"/>
    </source>
</evidence>